<sequence>MSKQVCLGAQLKCSFGQALSNLIVLPKPFSSSQKFAAVITDTVPMINIPTFGMCLSLANPTVASATSAALGVLTPMPCIPAIATPWSPGSPKVKICGIPSLTNNCKLNCIYGGVIEIQQSGQNKVDIE</sequence>
<reference evidence="1 2" key="1">
    <citation type="submission" date="2017-06" db="EMBL/GenBank/DDBJ databases">
        <title>Complete genome of Francisella halioticida.</title>
        <authorList>
            <person name="Sjodin A."/>
        </authorList>
    </citation>
    <scope>NUCLEOTIDE SEQUENCE [LARGE SCALE GENOMIC DNA]</scope>
    <source>
        <strain evidence="1 2">DSM 23729</strain>
    </source>
</reference>
<proteinExistence type="predicted"/>
<dbReference type="Proteomes" id="UP000249910">
    <property type="component" value="Chromosome"/>
</dbReference>
<name>A0ABM6M196_9GAMM</name>
<organism evidence="1 2">
    <name type="scientific">Francisella halioticida</name>
    <dbReference type="NCBI Taxonomy" id="549298"/>
    <lineage>
        <taxon>Bacteria</taxon>
        <taxon>Pseudomonadati</taxon>
        <taxon>Pseudomonadota</taxon>
        <taxon>Gammaproteobacteria</taxon>
        <taxon>Thiotrichales</taxon>
        <taxon>Francisellaceae</taxon>
        <taxon>Francisella</taxon>
    </lineage>
</organism>
<accession>A0ABM6M196</accession>
<evidence type="ECO:0000313" key="1">
    <source>
        <dbReference type="EMBL" id="ASG68503.1"/>
    </source>
</evidence>
<evidence type="ECO:0008006" key="3">
    <source>
        <dbReference type="Google" id="ProtNLM"/>
    </source>
</evidence>
<dbReference type="EMBL" id="CP022132">
    <property type="protein sequence ID" value="ASG68503.1"/>
    <property type="molecule type" value="Genomic_DNA"/>
</dbReference>
<gene>
    <name evidence="1" type="ORF">CDV26_08965</name>
</gene>
<evidence type="ECO:0000313" key="2">
    <source>
        <dbReference type="Proteomes" id="UP000249910"/>
    </source>
</evidence>
<keyword evidence="2" id="KW-1185">Reference proteome</keyword>
<protein>
    <recommendedName>
        <fullName evidence="3">DUF4280 domain-containing protein</fullName>
    </recommendedName>
</protein>
<dbReference type="Pfam" id="PF14107">
    <property type="entry name" value="DUF4280"/>
    <property type="match status" value="1"/>
</dbReference>
<dbReference type="InterPro" id="IPR025460">
    <property type="entry name" value="DUF4280"/>
</dbReference>
<dbReference type="RefSeq" id="WP_088772983.1">
    <property type="nucleotide sequence ID" value="NZ_CP022132.1"/>
</dbReference>